<dbReference type="OrthoDB" id="10308202at2759"/>
<feature type="compositionally biased region" description="Polar residues" evidence="1">
    <location>
        <begin position="23"/>
        <end position="33"/>
    </location>
</feature>
<proteinExistence type="predicted"/>
<organism evidence="2 3">
    <name type="scientific">Aspergillus candidus</name>
    <dbReference type="NCBI Taxonomy" id="41067"/>
    <lineage>
        <taxon>Eukaryota</taxon>
        <taxon>Fungi</taxon>
        <taxon>Dikarya</taxon>
        <taxon>Ascomycota</taxon>
        <taxon>Pezizomycotina</taxon>
        <taxon>Eurotiomycetes</taxon>
        <taxon>Eurotiomycetidae</taxon>
        <taxon>Eurotiales</taxon>
        <taxon>Aspergillaceae</taxon>
        <taxon>Aspergillus</taxon>
        <taxon>Aspergillus subgen. Circumdati</taxon>
    </lineage>
</organism>
<dbReference type="AlphaFoldDB" id="A0A2I2F9E9"/>
<protein>
    <submittedName>
        <fullName evidence="2">Uncharacterized protein</fullName>
    </submittedName>
</protein>
<evidence type="ECO:0000313" key="3">
    <source>
        <dbReference type="Proteomes" id="UP000234585"/>
    </source>
</evidence>
<evidence type="ECO:0000256" key="1">
    <source>
        <dbReference type="SAM" id="MobiDB-lite"/>
    </source>
</evidence>
<dbReference type="GeneID" id="36520109"/>
<dbReference type="RefSeq" id="XP_024671276.1">
    <property type="nucleotide sequence ID" value="XM_024812949.1"/>
</dbReference>
<sequence>MSKKAGVNNVSCASGFSLARETGSVTGRSSQSDRLIKDIHILLSSVPSSRAQKKPTCQPRPPPRCGERVQVNQGASRNPPMPSRPRQPRHQTPPQKASPQPSPRPVKPAPNSRVTRHSATIPRRKNDGDVEMTDAPGTKPKRPRRNSMPRGAPAIRVVDVEMQDAPPLPIVDEVLPVPSYLPHCVSLTYYHGWDIGTDENVEMTDALPLME</sequence>
<name>A0A2I2F9E9_ASPCN</name>
<keyword evidence="3" id="KW-1185">Reference proteome</keyword>
<dbReference type="EMBL" id="KZ559144">
    <property type="protein sequence ID" value="PLB37264.1"/>
    <property type="molecule type" value="Genomic_DNA"/>
</dbReference>
<accession>A0A2I2F9E9</accession>
<gene>
    <name evidence="2" type="ORF">BDW47DRAFT_107212</name>
</gene>
<feature type="region of interest" description="Disordered" evidence="1">
    <location>
        <begin position="1"/>
        <end position="151"/>
    </location>
</feature>
<evidence type="ECO:0000313" key="2">
    <source>
        <dbReference type="EMBL" id="PLB37264.1"/>
    </source>
</evidence>
<dbReference type="Proteomes" id="UP000234585">
    <property type="component" value="Unassembled WGS sequence"/>
</dbReference>
<reference evidence="2 3" key="1">
    <citation type="submission" date="2017-12" db="EMBL/GenBank/DDBJ databases">
        <authorList>
            <consortium name="DOE Joint Genome Institute"/>
            <person name="Haridas S."/>
            <person name="Kjaerbolling I."/>
            <person name="Vesth T.C."/>
            <person name="Frisvad J.C."/>
            <person name="Nybo J.L."/>
            <person name="Theobald S."/>
            <person name="Kuo A."/>
            <person name="Bowyer P."/>
            <person name="Matsuda Y."/>
            <person name="Mondo S."/>
            <person name="Lyhne E.K."/>
            <person name="Kogle M.E."/>
            <person name="Clum A."/>
            <person name="Lipzen A."/>
            <person name="Salamov A."/>
            <person name="Ngan C.Y."/>
            <person name="Daum C."/>
            <person name="Chiniquy J."/>
            <person name="Barry K."/>
            <person name="LaButti K."/>
            <person name="Simmons B.A."/>
            <person name="Magnuson J.K."/>
            <person name="Mortensen U.H."/>
            <person name="Larsen T.O."/>
            <person name="Grigoriev I.V."/>
            <person name="Baker S.E."/>
            <person name="Andersen M.R."/>
            <person name="Nordberg H.P."/>
            <person name="Cantor M.N."/>
            <person name="Hua S.X."/>
        </authorList>
    </citation>
    <scope>NUCLEOTIDE SEQUENCE [LARGE SCALE GENOMIC DNA]</scope>
    <source>
        <strain evidence="2 3">CBS 102.13</strain>
    </source>
</reference>